<evidence type="ECO:0000256" key="9">
    <source>
        <dbReference type="ARBA" id="ARBA00026057"/>
    </source>
</evidence>
<keyword evidence="3" id="KW-0677">Repeat</keyword>
<dbReference type="InterPro" id="IPR003593">
    <property type="entry name" value="AAA+_ATPase"/>
</dbReference>
<organism evidence="14 15">
    <name type="scientific">Streptomyces microflavus</name>
    <name type="common">Streptomyces lipmanii</name>
    <dbReference type="NCBI Taxonomy" id="1919"/>
    <lineage>
        <taxon>Bacteria</taxon>
        <taxon>Bacillati</taxon>
        <taxon>Actinomycetota</taxon>
        <taxon>Actinomycetes</taxon>
        <taxon>Kitasatosporales</taxon>
        <taxon>Streptomycetaceae</taxon>
        <taxon>Streptomyces</taxon>
    </lineage>
</organism>
<dbReference type="GO" id="GO:0016887">
    <property type="term" value="F:ATP hydrolysis activity"/>
    <property type="evidence" value="ECO:0007669"/>
    <property type="project" value="InterPro"/>
</dbReference>
<evidence type="ECO:0000256" key="3">
    <source>
        <dbReference type="ARBA" id="ARBA00022737"/>
    </source>
</evidence>
<reference evidence="14 15" key="1">
    <citation type="submission" date="2020-05" db="EMBL/GenBank/DDBJ databases">
        <title>Whole genome shotgun sequence of Streptomyces microflavus NBRC 13062.</title>
        <authorList>
            <person name="Komaki H."/>
            <person name="Tamura T."/>
        </authorList>
    </citation>
    <scope>NUCLEOTIDE SEQUENCE [LARGE SCALE GENOMIC DNA]</scope>
    <source>
        <strain evidence="14 15">NBRC 13062</strain>
    </source>
</reference>
<dbReference type="SUPFAM" id="SSF52540">
    <property type="entry name" value="P-loop containing nucleoside triphosphate hydrolases"/>
    <property type="match status" value="2"/>
</dbReference>
<evidence type="ECO:0000256" key="8">
    <source>
        <dbReference type="ARBA" id="ARBA00023186"/>
    </source>
</evidence>
<evidence type="ECO:0000256" key="1">
    <source>
        <dbReference type="ARBA" id="ARBA00004496"/>
    </source>
</evidence>
<dbReference type="AlphaFoldDB" id="A0A7J0CHJ7"/>
<dbReference type="InterPro" id="IPR027417">
    <property type="entry name" value="P-loop_NTPase"/>
</dbReference>
<dbReference type="InterPro" id="IPR003959">
    <property type="entry name" value="ATPase_AAA_core"/>
</dbReference>
<dbReference type="Pfam" id="PF17871">
    <property type="entry name" value="AAA_lid_9"/>
    <property type="match status" value="1"/>
</dbReference>
<dbReference type="PRINTS" id="PR00300">
    <property type="entry name" value="CLPPROTEASEA"/>
</dbReference>
<dbReference type="Gene3D" id="3.40.50.300">
    <property type="entry name" value="P-loop containing nucleotide triphosphate hydrolases"/>
    <property type="match status" value="3"/>
</dbReference>
<dbReference type="Pfam" id="PF10431">
    <property type="entry name" value="ClpB_D2-small"/>
    <property type="match status" value="1"/>
</dbReference>
<evidence type="ECO:0000256" key="7">
    <source>
        <dbReference type="ARBA" id="ARBA00023054"/>
    </source>
</evidence>
<dbReference type="Proteomes" id="UP000498740">
    <property type="component" value="Unassembled WGS sequence"/>
</dbReference>
<dbReference type="EMBL" id="BLWD01000001">
    <property type="protein sequence ID" value="GFN01971.1"/>
    <property type="molecule type" value="Genomic_DNA"/>
</dbReference>
<dbReference type="InterPro" id="IPR028299">
    <property type="entry name" value="ClpA/B_CS2"/>
</dbReference>
<dbReference type="Pfam" id="PF00004">
    <property type="entry name" value="AAA"/>
    <property type="match status" value="1"/>
</dbReference>
<comment type="subcellular location">
    <subcellularLocation>
        <location evidence="1">Cytoplasm</location>
    </subcellularLocation>
</comment>
<feature type="coiled-coil region" evidence="11">
    <location>
        <begin position="243"/>
        <end position="371"/>
    </location>
</feature>
<evidence type="ECO:0000313" key="15">
    <source>
        <dbReference type="Proteomes" id="UP000498740"/>
    </source>
</evidence>
<evidence type="ECO:0000313" key="14">
    <source>
        <dbReference type="EMBL" id="GFN01971.1"/>
    </source>
</evidence>
<evidence type="ECO:0000256" key="4">
    <source>
        <dbReference type="ARBA" id="ARBA00022741"/>
    </source>
</evidence>
<gene>
    <name evidence="14" type="primary">clpB_1</name>
    <name evidence="14" type="ORF">Smic_05270</name>
</gene>
<keyword evidence="4 10" id="KW-0547">Nucleotide-binding</keyword>
<accession>A0A7J0CHJ7</accession>
<keyword evidence="5 10" id="KW-0067">ATP-binding</keyword>
<dbReference type="CDD" id="cd19499">
    <property type="entry name" value="RecA-like_ClpB_Hsp104-like"/>
    <property type="match status" value="1"/>
</dbReference>
<protein>
    <submittedName>
        <fullName evidence="14">Chaperone protein ClpB</fullName>
    </submittedName>
</protein>
<feature type="domain" description="AAA+ ATPase" evidence="12">
    <location>
        <begin position="445"/>
        <end position="598"/>
    </location>
</feature>
<dbReference type="FunFam" id="3.40.50.300:FF:000010">
    <property type="entry name" value="Chaperone clpB 1, putative"/>
    <property type="match status" value="1"/>
</dbReference>
<dbReference type="InterPro" id="IPR018368">
    <property type="entry name" value="ClpA/B_CS1"/>
</dbReference>
<dbReference type="FunFam" id="3.40.50.300:FF:000120">
    <property type="entry name" value="ATP-dependent chaperone ClpB"/>
    <property type="match status" value="1"/>
</dbReference>
<dbReference type="PROSITE" id="PS00870">
    <property type="entry name" value="CLPAB_1"/>
    <property type="match status" value="1"/>
</dbReference>
<dbReference type="SMART" id="SM01086">
    <property type="entry name" value="ClpB_D2-small"/>
    <property type="match status" value="1"/>
</dbReference>
<feature type="domain" description="Clp ATPase C-terminal" evidence="13">
    <location>
        <begin position="616"/>
        <end position="705"/>
    </location>
</feature>
<keyword evidence="7 11" id="KW-0175">Coiled coil</keyword>
<evidence type="ECO:0000256" key="6">
    <source>
        <dbReference type="ARBA" id="ARBA00023016"/>
    </source>
</evidence>
<evidence type="ECO:0000256" key="5">
    <source>
        <dbReference type="ARBA" id="ARBA00022840"/>
    </source>
</evidence>
<comment type="similarity">
    <text evidence="2 10">Belongs to the ClpA/ClpB family.</text>
</comment>
<dbReference type="InterPro" id="IPR001270">
    <property type="entry name" value="ClpA/B"/>
</dbReference>
<proteinExistence type="inferred from homology"/>
<dbReference type="GO" id="GO:0005524">
    <property type="term" value="F:ATP binding"/>
    <property type="evidence" value="ECO:0007669"/>
    <property type="project" value="UniProtKB-KW"/>
</dbReference>
<comment type="subunit">
    <text evidence="9">Homohexamer. The oligomerization is ATP-dependent.</text>
</comment>
<keyword evidence="6" id="KW-0346">Stress response</keyword>
<dbReference type="InterPro" id="IPR019489">
    <property type="entry name" value="Clp_ATPase_C"/>
</dbReference>
<evidence type="ECO:0000256" key="11">
    <source>
        <dbReference type="SAM" id="Coils"/>
    </source>
</evidence>
<dbReference type="SMART" id="SM00382">
    <property type="entry name" value="AAA"/>
    <property type="match status" value="2"/>
</dbReference>
<dbReference type="InterPro" id="IPR041546">
    <property type="entry name" value="ClpA/ClpB_AAA_lid"/>
</dbReference>
<dbReference type="PROSITE" id="PS00871">
    <property type="entry name" value="CLPAB_2"/>
    <property type="match status" value="1"/>
</dbReference>
<evidence type="ECO:0000256" key="2">
    <source>
        <dbReference type="ARBA" id="ARBA00008675"/>
    </source>
</evidence>
<feature type="domain" description="AAA+ ATPase" evidence="12">
    <location>
        <begin position="43"/>
        <end position="188"/>
    </location>
</feature>
<dbReference type="PANTHER" id="PTHR11638:SF18">
    <property type="entry name" value="HEAT SHOCK PROTEIN 104"/>
    <property type="match status" value="1"/>
</dbReference>
<dbReference type="Pfam" id="PF07724">
    <property type="entry name" value="AAA_2"/>
    <property type="match status" value="1"/>
</dbReference>
<comment type="caution">
    <text evidence="14">The sequence shown here is derived from an EMBL/GenBank/DDBJ whole genome shotgun (WGS) entry which is preliminary data.</text>
</comment>
<dbReference type="InterPro" id="IPR050130">
    <property type="entry name" value="ClpA_ClpB"/>
</dbReference>
<dbReference type="GO" id="GO:0034605">
    <property type="term" value="P:cellular response to heat"/>
    <property type="evidence" value="ECO:0007669"/>
    <property type="project" value="TreeGrafter"/>
</dbReference>
<dbReference type="CDD" id="cd00009">
    <property type="entry name" value="AAA"/>
    <property type="match status" value="1"/>
</dbReference>
<dbReference type="GO" id="GO:0005737">
    <property type="term" value="C:cytoplasm"/>
    <property type="evidence" value="ECO:0007669"/>
    <property type="project" value="UniProtKB-SubCell"/>
</dbReference>
<dbReference type="PANTHER" id="PTHR11638">
    <property type="entry name" value="ATP-DEPENDENT CLP PROTEASE"/>
    <property type="match status" value="1"/>
</dbReference>
<name>A0A7J0CHJ7_STRMI</name>
<evidence type="ECO:0000259" key="13">
    <source>
        <dbReference type="SMART" id="SM01086"/>
    </source>
</evidence>
<evidence type="ECO:0000259" key="12">
    <source>
        <dbReference type="SMART" id="SM00382"/>
    </source>
</evidence>
<evidence type="ECO:0000256" key="10">
    <source>
        <dbReference type="RuleBase" id="RU004432"/>
    </source>
</evidence>
<sequence>MAYEALEKYGRDLVAEAKEGRLDPVIGRDAEIRRVTQILSRKSKNNPVLIGDPGVGKTAIIEGLAQRIVRGDVPEGLRDKIVFALDMGSLVAGAKYRGEFEERLKAVLSEVKAAQGGILLFVDELHTVVGAGAAEGAMDAGNMLKPMLARGELHMIGATTLDEYRKHIEKDAALERRFQQVLVGEPSVEDTISILRGLRERLEVFHGVKIQDTALVSAATLSHRYITDRFLPDKAIDLVDEACARLRTEIDSMPAELDELTRRVTRLEIEEAALSKESDPASQARLEELRKELADLRGEADAKHAQWEAERQAIRRVQELRQELEQVRHDAEEAERAYDLNRAAELRYGQLQDLERRLAAEEEQLATRQGQNRLLREVVTEEEIAEIVAAWTGIPVARLQEGERDKLLRLDEILRERVVGQDEAVKLVADAIIRARSGIRDPRRPIGSFIFLGPTGVGKTELTKTLARALFDSEDNMVRLDMSEYQERHTVSRLMGAPPGYVGYEEGGQLTEAVRRKPYSVVLFDEIEKAHSDVFNTLLQILDDGRITDAQGRTVNFRNTVIIMTSNIGSEHLLDGATAEGEIKPDARALVMGELRGHFRPEFLNRVDDIVLFKPLGERQIERIVELQFDELRQRLAERRIDVELTDAAREVISHQGYDPVYGARPLRRYISHEVETLVGRALLRGDVQDGATVRVDAEHGELVVTYDQPEEAREARAA</sequence>
<keyword evidence="8 10" id="KW-0143">Chaperone</keyword>
<dbReference type="Gene3D" id="1.10.8.60">
    <property type="match status" value="1"/>
</dbReference>
<dbReference type="FunFam" id="3.40.50.300:FF:000025">
    <property type="entry name" value="ATP-dependent Clp protease subunit"/>
    <property type="match status" value="1"/>
</dbReference>